<evidence type="ECO:0008006" key="4">
    <source>
        <dbReference type="Google" id="ProtNLM"/>
    </source>
</evidence>
<protein>
    <recommendedName>
        <fullName evidence="4">Lipoprotein</fullName>
    </recommendedName>
</protein>
<dbReference type="RefSeq" id="WP_326927225.1">
    <property type="nucleotide sequence ID" value="NZ_CP123443.1"/>
</dbReference>
<organism evidence="2 3">
    <name type="scientific">Candidatus Haliotispira prima</name>
    <dbReference type="NCBI Taxonomy" id="3034016"/>
    <lineage>
        <taxon>Bacteria</taxon>
        <taxon>Pseudomonadati</taxon>
        <taxon>Spirochaetota</taxon>
        <taxon>Spirochaetia</taxon>
        <taxon>Spirochaetales</taxon>
        <taxon>Spirochaetaceae</taxon>
        <taxon>Candidatus Haliotispira</taxon>
    </lineage>
</organism>
<keyword evidence="3" id="KW-1185">Reference proteome</keyword>
<proteinExistence type="predicted"/>
<gene>
    <name evidence="2" type="ORF">P0082_11210</name>
</gene>
<dbReference type="PROSITE" id="PS51257">
    <property type="entry name" value="PROKAR_LIPOPROTEIN"/>
    <property type="match status" value="1"/>
</dbReference>
<dbReference type="EMBL" id="CP123443">
    <property type="protein sequence ID" value="WGK69037.1"/>
    <property type="molecule type" value="Genomic_DNA"/>
</dbReference>
<keyword evidence="1" id="KW-0732">Signal</keyword>
<sequence length="205" mass="23422">MKHITVFSLLLLSSGFFSCGEIADEGPCGEDNLFSTRSVGYDVEIEGIPDRSKIGGFYVVYSEPERTSPLFGLTRPDKKFLSTYKQTPKEDRKTGPGSSDFWVGSLWEHCIDREAIELGSISTADKAKIPYLSFVLTYDGTAYDGGPLLRYRYGQMEMDRDKTRQVRRPENYEYHKFFLGVGRYIVRFSDLEKNELEEALEISSR</sequence>
<evidence type="ECO:0000256" key="1">
    <source>
        <dbReference type="SAM" id="SignalP"/>
    </source>
</evidence>
<evidence type="ECO:0000313" key="3">
    <source>
        <dbReference type="Proteomes" id="UP001228690"/>
    </source>
</evidence>
<evidence type="ECO:0000313" key="2">
    <source>
        <dbReference type="EMBL" id="WGK69037.1"/>
    </source>
</evidence>
<dbReference type="Proteomes" id="UP001228690">
    <property type="component" value="Chromosome"/>
</dbReference>
<name>A0ABY8MGE4_9SPIO</name>
<accession>A0ABY8MGE4</accession>
<feature type="signal peptide" evidence="1">
    <location>
        <begin position="1"/>
        <end position="23"/>
    </location>
</feature>
<reference evidence="2 3" key="1">
    <citation type="submission" date="2023-04" db="EMBL/GenBank/DDBJ databases">
        <title>Spirochaete genome identified in red abalone sample constitutes a novel genus.</title>
        <authorList>
            <person name="Sharma S.P."/>
            <person name="Purcell C.M."/>
            <person name="Hyde J.R."/>
            <person name="Severin A.J."/>
        </authorList>
    </citation>
    <scope>NUCLEOTIDE SEQUENCE [LARGE SCALE GENOMIC DNA]</scope>
    <source>
        <strain evidence="2 3">SP-2023</strain>
    </source>
</reference>
<feature type="chain" id="PRO_5046016049" description="Lipoprotein" evidence="1">
    <location>
        <begin position="24"/>
        <end position="205"/>
    </location>
</feature>